<accession>A0A0V0QK45</accession>
<organism evidence="1 2">
    <name type="scientific">Pseudocohnilembus persalinus</name>
    <name type="common">Ciliate</name>
    <dbReference type="NCBI Taxonomy" id="266149"/>
    <lineage>
        <taxon>Eukaryota</taxon>
        <taxon>Sar</taxon>
        <taxon>Alveolata</taxon>
        <taxon>Ciliophora</taxon>
        <taxon>Intramacronucleata</taxon>
        <taxon>Oligohymenophorea</taxon>
        <taxon>Scuticociliatia</taxon>
        <taxon>Philasterida</taxon>
        <taxon>Pseudocohnilembidae</taxon>
        <taxon>Pseudocohnilembus</taxon>
    </lineage>
</organism>
<evidence type="ECO:0000313" key="2">
    <source>
        <dbReference type="Proteomes" id="UP000054937"/>
    </source>
</evidence>
<dbReference type="Proteomes" id="UP000054937">
    <property type="component" value="Unassembled WGS sequence"/>
</dbReference>
<dbReference type="InParanoid" id="A0A0V0QK45"/>
<proteinExistence type="predicted"/>
<gene>
    <name evidence="1" type="ORF">PPERSA_10017</name>
</gene>
<evidence type="ECO:0000313" key="1">
    <source>
        <dbReference type="EMBL" id="KRX02400.1"/>
    </source>
</evidence>
<reference evidence="1 2" key="1">
    <citation type="journal article" date="2015" name="Sci. Rep.">
        <title>Genome of the facultative scuticociliatosis pathogen Pseudocohnilembus persalinus provides insight into its virulence through horizontal gene transfer.</title>
        <authorList>
            <person name="Xiong J."/>
            <person name="Wang G."/>
            <person name="Cheng J."/>
            <person name="Tian M."/>
            <person name="Pan X."/>
            <person name="Warren A."/>
            <person name="Jiang C."/>
            <person name="Yuan D."/>
            <person name="Miao W."/>
        </authorList>
    </citation>
    <scope>NUCLEOTIDE SEQUENCE [LARGE SCALE GENOMIC DNA]</scope>
    <source>
        <strain evidence="1">36N120E</strain>
    </source>
</reference>
<dbReference type="EMBL" id="LDAU01000155">
    <property type="protein sequence ID" value="KRX02400.1"/>
    <property type="molecule type" value="Genomic_DNA"/>
</dbReference>
<dbReference type="AlphaFoldDB" id="A0A0V0QK45"/>
<protein>
    <submittedName>
        <fullName evidence="1">Uncharacterized protein</fullName>
    </submittedName>
</protein>
<name>A0A0V0QK45_PSEPJ</name>
<keyword evidence="2" id="KW-1185">Reference proteome</keyword>
<comment type="caution">
    <text evidence="1">The sequence shown here is derived from an EMBL/GenBank/DDBJ whole genome shotgun (WGS) entry which is preliminary data.</text>
</comment>
<sequence length="166" mass="20149">MGNHGRPNTDKFQLRNQLKYQNNECSNESQNGEENQFSTLKPIQLSFIMEKKNAIKVLEIENDIFKYFTHFLLQDEEYMLINKKPQEQRMLFQRNDVVMTNLQNIMEFSENDKKIFINGFREFYKDKEPFKQQLEQQDEISEQILTNLIQNYEELLFKDYQKPENV</sequence>